<reference evidence="3 4" key="2">
    <citation type="submission" date="2024-11" db="EMBL/GenBank/DDBJ databases">
        <title>Using genomics to understand microbial adaptation to soil warming.</title>
        <authorList>
            <person name="Deangelis K.M. PhD."/>
        </authorList>
    </citation>
    <scope>NUCLEOTIDE SEQUENCE [LARGE SCALE GENOMIC DNA]</scope>
    <source>
        <strain evidence="3 4">GAS97</strain>
    </source>
</reference>
<feature type="signal peptide" evidence="2">
    <location>
        <begin position="1"/>
        <end position="25"/>
    </location>
</feature>
<dbReference type="Pfam" id="PF13416">
    <property type="entry name" value="SBP_bac_8"/>
    <property type="match status" value="1"/>
</dbReference>
<sequence>MTSMLQKMSCAVAAAAALLSGAAQAAELDFASWGGAYQNAIREAWLKPFAKETGIKVQEDTDPQVAKIRAMIDTRSVAWDVVTENSARLTRGIKLGVFEKITPAMVDQTHVIASARNDYGVPSEIFSTNIGFSTRAFPAGKPQPSTFADFWDVARFPGKRTLQDDPATVIEAALIADGVAPADVYKVLSTPEGMDRAMKQIEKIKPYVAVWWKNGAEPVSALASGEAVMALGWNGRFQAGMDSGLPIQMGWGNAVAQVGYFAVVKGAPHRTEAIELLNYMSQPKNQAEFSKYIAYGPTTEAAFPLIDDARKQRLPSTPERLKSALFLDSEFWDKNGPAITERYNQIRAR</sequence>
<comment type="caution">
    <text evidence="3">The sequence shown here is derived from an EMBL/GenBank/DDBJ whole genome shotgun (WGS) entry which is preliminary data.</text>
</comment>
<feature type="chain" id="PRO_5046520718" evidence="2">
    <location>
        <begin position="26"/>
        <end position="349"/>
    </location>
</feature>
<evidence type="ECO:0000256" key="2">
    <source>
        <dbReference type="SAM" id="SignalP"/>
    </source>
</evidence>
<keyword evidence="1 2" id="KW-0732">Signal</keyword>
<evidence type="ECO:0000256" key="1">
    <source>
        <dbReference type="ARBA" id="ARBA00022729"/>
    </source>
</evidence>
<dbReference type="Gene3D" id="3.40.190.10">
    <property type="entry name" value="Periplasmic binding protein-like II"/>
    <property type="match status" value="2"/>
</dbReference>
<proteinExistence type="predicted"/>
<name>A0ABW8MR75_9BURK</name>
<reference evidence="3 4" key="1">
    <citation type="submission" date="2024-10" db="EMBL/GenBank/DDBJ databases">
        <authorList>
            <person name="Deangelis K."/>
            <person name="Huntemann M."/>
            <person name="Clum A."/>
            <person name="Wang J."/>
            <person name="Palaniappan K."/>
            <person name="Ritter S."/>
            <person name="Chen I.-M."/>
            <person name="Stamatis D."/>
            <person name="Reddy T."/>
            <person name="O'Malley R."/>
            <person name="Daum C."/>
            <person name="Ng V."/>
            <person name="Ivanova N."/>
            <person name="Kyrpides N."/>
            <person name="Woyke T."/>
        </authorList>
    </citation>
    <scope>NUCLEOTIDE SEQUENCE [LARGE SCALE GENOMIC DNA]</scope>
    <source>
        <strain evidence="3 4">GAS97</strain>
    </source>
</reference>
<protein>
    <submittedName>
        <fullName evidence="3">Spermidine/putrescine transport system substrate-binding protein</fullName>
    </submittedName>
</protein>
<dbReference type="PANTHER" id="PTHR30222:SF2">
    <property type="entry name" value="ABC TRANSPORTER SUBSTRATE-BINDING PROTEIN"/>
    <property type="match status" value="1"/>
</dbReference>
<dbReference type="Proteomes" id="UP001620514">
    <property type="component" value="Unassembled WGS sequence"/>
</dbReference>
<accession>A0ABW8MR75</accession>
<dbReference type="EMBL" id="JBIYDN010000016">
    <property type="protein sequence ID" value="MFK4444941.1"/>
    <property type="molecule type" value="Genomic_DNA"/>
</dbReference>
<gene>
    <name evidence="3" type="ORF">ABH943_004963</name>
</gene>
<organism evidence="3 4">
    <name type="scientific">Caballeronia udeis</name>
    <dbReference type="NCBI Taxonomy" id="1232866"/>
    <lineage>
        <taxon>Bacteria</taxon>
        <taxon>Pseudomonadati</taxon>
        <taxon>Pseudomonadota</taxon>
        <taxon>Betaproteobacteria</taxon>
        <taxon>Burkholderiales</taxon>
        <taxon>Burkholderiaceae</taxon>
        <taxon>Caballeronia</taxon>
    </lineage>
</organism>
<dbReference type="InterPro" id="IPR006059">
    <property type="entry name" value="SBP"/>
</dbReference>
<keyword evidence="4" id="KW-1185">Reference proteome</keyword>
<evidence type="ECO:0000313" key="3">
    <source>
        <dbReference type="EMBL" id="MFK4444941.1"/>
    </source>
</evidence>
<dbReference type="SUPFAM" id="SSF53850">
    <property type="entry name" value="Periplasmic binding protein-like II"/>
    <property type="match status" value="1"/>
</dbReference>
<dbReference type="CDD" id="cd13589">
    <property type="entry name" value="PBP2_polyamine_RpCGA009"/>
    <property type="match status" value="1"/>
</dbReference>
<dbReference type="PANTHER" id="PTHR30222">
    <property type="entry name" value="SPERMIDINE/PUTRESCINE-BINDING PERIPLASMIC PROTEIN"/>
    <property type="match status" value="1"/>
</dbReference>
<evidence type="ECO:0000313" key="4">
    <source>
        <dbReference type="Proteomes" id="UP001620514"/>
    </source>
</evidence>
<dbReference type="RefSeq" id="WP_404610004.1">
    <property type="nucleotide sequence ID" value="NZ_JBIYDN010000016.1"/>
</dbReference>